<dbReference type="Proteomes" id="UP000005408">
    <property type="component" value="Unassembled WGS sequence"/>
</dbReference>
<proteinExistence type="predicted"/>
<dbReference type="InterPro" id="IPR008979">
    <property type="entry name" value="Galactose-bd-like_sf"/>
</dbReference>
<feature type="signal peptide" evidence="7">
    <location>
        <begin position="1"/>
        <end position="17"/>
    </location>
</feature>
<evidence type="ECO:0000313" key="10">
    <source>
        <dbReference type="EnsemblMetazoa" id="G17196.1:cds"/>
    </source>
</evidence>
<dbReference type="PROSITE" id="PS01285">
    <property type="entry name" value="FA58C_1"/>
    <property type="match status" value="1"/>
</dbReference>
<dbReference type="Gene3D" id="2.60.40.10">
    <property type="entry name" value="Immunoglobulins"/>
    <property type="match status" value="1"/>
</dbReference>
<protein>
    <recommendedName>
        <fullName evidence="12">EGF-like repeat and discoidin I-like domain-containing protein 3</fullName>
    </recommendedName>
</protein>
<evidence type="ECO:0000259" key="8">
    <source>
        <dbReference type="PROSITE" id="PS50022"/>
    </source>
</evidence>
<dbReference type="InterPro" id="IPR015919">
    <property type="entry name" value="Cadherin-like_sf"/>
</dbReference>
<comment type="caution">
    <text evidence="6">Lacks conserved residue(s) required for the propagation of feature annotation.</text>
</comment>
<dbReference type="PRINTS" id="PR00010">
    <property type="entry name" value="EGFBLOOD"/>
</dbReference>
<dbReference type="AlphaFoldDB" id="A0A8W8J4C5"/>
<dbReference type="GO" id="GO:0016020">
    <property type="term" value="C:membrane"/>
    <property type="evidence" value="ECO:0007669"/>
    <property type="project" value="InterPro"/>
</dbReference>
<dbReference type="CDD" id="cd00054">
    <property type="entry name" value="EGF_CA"/>
    <property type="match status" value="1"/>
</dbReference>
<keyword evidence="5" id="KW-0325">Glycoprotein</keyword>
<dbReference type="Gene3D" id="2.60.120.260">
    <property type="entry name" value="Galactose-binding domain-like"/>
    <property type="match status" value="1"/>
</dbReference>
<dbReference type="SMART" id="SM00181">
    <property type="entry name" value="EGF"/>
    <property type="match status" value="1"/>
</dbReference>
<evidence type="ECO:0000256" key="7">
    <source>
        <dbReference type="SAM" id="SignalP"/>
    </source>
</evidence>
<keyword evidence="1 6" id="KW-0245">EGF-like domain</keyword>
<name>A0A8W8J4C5_MAGGI</name>
<dbReference type="InterPro" id="IPR000421">
    <property type="entry name" value="FA58C"/>
</dbReference>
<dbReference type="InterPro" id="IPR001881">
    <property type="entry name" value="EGF-like_Ca-bd_dom"/>
</dbReference>
<evidence type="ECO:0000256" key="2">
    <source>
        <dbReference type="ARBA" id="ARBA00022729"/>
    </source>
</evidence>
<dbReference type="EnsemblMetazoa" id="G17196.1">
    <property type="protein sequence ID" value="G17196.1:cds"/>
    <property type="gene ID" value="G17196"/>
</dbReference>
<dbReference type="SMART" id="SM00231">
    <property type="entry name" value="FA58C"/>
    <property type="match status" value="1"/>
</dbReference>
<dbReference type="PROSITE" id="PS50026">
    <property type="entry name" value="EGF_3"/>
    <property type="match status" value="1"/>
</dbReference>
<dbReference type="PROSITE" id="PS00022">
    <property type="entry name" value="EGF_1"/>
    <property type="match status" value="1"/>
</dbReference>
<dbReference type="OrthoDB" id="6084983at2759"/>
<evidence type="ECO:0000256" key="6">
    <source>
        <dbReference type="PROSITE-ProRule" id="PRU00076"/>
    </source>
</evidence>
<organism evidence="10 11">
    <name type="scientific">Magallana gigas</name>
    <name type="common">Pacific oyster</name>
    <name type="synonym">Crassostrea gigas</name>
    <dbReference type="NCBI Taxonomy" id="29159"/>
    <lineage>
        <taxon>Eukaryota</taxon>
        <taxon>Metazoa</taxon>
        <taxon>Spiralia</taxon>
        <taxon>Lophotrochozoa</taxon>
        <taxon>Mollusca</taxon>
        <taxon>Bivalvia</taxon>
        <taxon>Autobranchia</taxon>
        <taxon>Pteriomorphia</taxon>
        <taxon>Ostreida</taxon>
        <taxon>Ostreoidea</taxon>
        <taxon>Ostreidae</taxon>
        <taxon>Magallana</taxon>
    </lineage>
</organism>
<feature type="domain" description="F5/8 type C" evidence="8">
    <location>
        <begin position="206"/>
        <end position="353"/>
    </location>
</feature>
<dbReference type="GO" id="GO:0005509">
    <property type="term" value="F:calcium ion binding"/>
    <property type="evidence" value="ECO:0007669"/>
    <property type="project" value="InterPro"/>
</dbReference>
<keyword evidence="4 6" id="KW-1015">Disulfide bond</keyword>
<reference evidence="10" key="1">
    <citation type="submission" date="2022-08" db="UniProtKB">
        <authorList>
            <consortium name="EnsemblMetazoa"/>
        </authorList>
    </citation>
    <scope>IDENTIFICATION</scope>
    <source>
        <strain evidence="10">05x7-T-G4-1.051#20</strain>
    </source>
</reference>
<feature type="disulfide bond" evidence="6">
    <location>
        <begin position="193"/>
        <end position="202"/>
    </location>
</feature>
<dbReference type="OMA" id="KSLPPIW"/>
<dbReference type="CDD" id="cd00057">
    <property type="entry name" value="FA58C"/>
    <property type="match status" value="1"/>
</dbReference>
<dbReference type="InterPro" id="IPR000152">
    <property type="entry name" value="EGF-type_Asp/Asn_hydroxyl_site"/>
</dbReference>
<keyword evidence="2 7" id="KW-0732">Signal</keyword>
<sequence length="353" mass="38166">MQYFVLFFSFLPGIVYGSFFQIDYPNVNVSAEPGGDLTFEAGIGGDVILKPGAGGTVIIAGTDLRKFIEKVKSLPPIWTKQSVHGSLGAFTSGTKIAVSVEAMDPDGGKIQYKVISGHLPPGTSLNSTTGVVGGTAPDIDASYTFGIRATDQHGKYADGTFSIDIREKDQCISNPCQNGGTCSDDFGRYKCTCSSDYGGERCELRCDSNPFGVDNAKKTIPDAQMSAHYTFSNHFASNGRLHSRDGWIGESTSSWLQVDLGEVRSVYSVATQGYRSSTYYTLSYKLQYSTDGNSFHDVIGSNGSPKDFFGSSSYDSVIKHYLPSIISARFIRFVPLTWHTGGKPGLRVEVYGC</sequence>
<dbReference type="InterPro" id="IPR000742">
    <property type="entry name" value="EGF"/>
</dbReference>
<evidence type="ECO:0000256" key="3">
    <source>
        <dbReference type="ARBA" id="ARBA00022737"/>
    </source>
</evidence>
<dbReference type="PANTHER" id="PTHR24543:SF291">
    <property type="entry name" value="SMOKE ALARM, ISOFORM D"/>
    <property type="match status" value="1"/>
</dbReference>
<dbReference type="Pfam" id="PF00008">
    <property type="entry name" value="EGF"/>
    <property type="match status" value="1"/>
</dbReference>
<dbReference type="CDD" id="cd11304">
    <property type="entry name" value="Cadherin_repeat"/>
    <property type="match status" value="1"/>
</dbReference>
<dbReference type="SMART" id="SM00179">
    <property type="entry name" value="EGF_CA"/>
    <property type="match status" value="1"/>
</dbReference>
<dbReference type="Pfam" id="PF00754">
    <property type="entry name" value="F5_F8_type_C"/>
    <property type="match status" value="1"/>
</dbReference>
<dbReference type="InterPro" id="IPR013783">
    <property type="entry name" value="Ig-like_fold"/>
</dbReference>
<dbReference type="SUPFAM" id="SSF57196">
    <property type="entry name" value="EGF/Laminin"/>
    <property type="match status" value="1"/>
</dbReference>
<keyword evidence="3" id="KW-0677">Repeat</keyword>
<evidence type="ECO:0000256" key="4">
    <source>
        <dbReference type="ARBA" id="ARBA00023157"/>
    </source>
</evidence>
<keyword evidence="11" id="KW-1185">Reference proteome</keyword>
<dbReference type="PROSITE" id="PS01187">
    <property type="entry name" value="EGF_CA"/>
    <property type="match status" value="1"/>
</dbReference>
<dbReference type="SUPFAM" id="SSF49785">
    <property type="entry name" value="Galactose-binding domain-like"/>
    <property type="match status" value="1"/>
</dbReference>
<feature type="chain" id="PRO_5036494149" description="EGF-like repeat and discoidin I-like domain-containing protein 3" evidence="7">
    <location>
        <begin position="18"/>
        <end position="353"/>
    </location>
</feature>
<dbReference type="PROSITE" id="PS01286">
    <property type="entry name" value="FA58C_2"/>
    <property type="match status" value="1"/>
</dbReference>
<evidence type="ECO:0000259" key="9">
    <source>
        <dbReference type="PROSITE" id="PS50026"/>
    </source>
</evidence>
<dbReference type="Gene3D" id="2.10.25.10">
    <property type="entry name" value="Laminin"/>
    <property type="match status" value="1"/>
</dbReference>
<evidence type="ECO:0000256" key="1">
    <source>
        <dbReference type="ARBA" id="ARBA00022536"/>
    </source>
</evidence>
<dbReference type="PROSITE" id="PS50022">
    <property type="entry name" value="FA58C_3"/>
    <property type="match status" value="1"/>
</dbReference>
<feature type="domain" description="EGF-like" evidence="9">
    <location>
        <begin position="167"/>
        <end position="203"/>
    </location>
</feature>
<dbReference type="PANTHER" id="PTHR24543">
    <property type="entry name" value="MULTICOPPER OXIDASE-RELATED"/>
    <property type="match status" value="1"/>
</dbReference>
<dbReference type="FunFam" id="2.10.25.10:FF:000434">
    <property type="entry name" value="Predicted protein"/>
    <property type="match status" value="1"/>
</dbReference>
<accession>A0A8W8J4C5</accession>
<dbReference type="Pfam" id="PF05345">
    <property type="entry name" value="He_PIG"/>
    <property type="match status" value="1"/>
</dbReference>
<evidence type="ECO:0000256" key="5">
    <source>
        <dbReference type="ARBA" id="ARBA00023180"/>
    </source>
</evidence>
<dbReference type="PROSITE" id="PS00010">
    <property type="entry name" value="ASX_HYDROXYL"/>
    <property type="match status" value="1"/>
</dbReference>
<evidence type="ECO:0008006" key="12">
    <source>
        <dbReference type="Google" id="ProtNLM"/>
    </source>
</evidence>
<evidence type="ECO:0000313" key="11">
    <source>
        <dbReference type="Proteomes" id="UP000005408"/>
    </source>
</evidence>
<dbReference type="SUPFAM" id="SSF49313">
    <property type="entry name" value="Cadherin-like"/>
    <property type="match status" value="1"/>
</dbReference>
<dbReference type="InterPro" id="IPR018097">
    <property type="entry name" value="EGF_Ca-bd_CS"/>
</dbReference>